<dbReference type="PANTHER" id="PTHR46513">
    <property type="entry name" value="VITELLOGENIN RECEPTOR-LIKE PROTEIN-RELATED-RELATED"/>
    <property type="match status" value="1"/>
</dbReference>
<organism evidence="1 2">
    <name type="scientific">Mytilus galloprovincialis</name>
    <name type="common">Mediterranean mussel</name>
    <dbReference type="NCBI Taxonomy" id="29158"/>
    <lineage>
        <taxon>Eukaryota</taxon>
        <taxon>Metazoa</taxon>
        <taxon>Spiralia</taxon>
        <taxon>Lophotrochozoa</taxon>
        <taxon>Mollusca</taxon>
        <taxon>Bivalvia</taxon>
        <taxon>Autobranchia</taxon>
        <taxon>Pteriomorphia</taxon>
        <taxon>Mytilida</taxon>
        <taxon>Mytiloidea</taxon>
        <taxon>Mytilidae</taxon>
        <taxon>Mytilinae</taxon>
        <taxon>Mytilus</taxon>
    </lineage>
</organism>
<dbReference type="Gene3D" id="2.120.10.30">
    <property type="entry name" value="TolB, C-terminal domain"/>
    <property type="match status" value="1"/>
</dbReference>
<dbReference type="OrthoDB" id="10406804at2759"/>
<feature type="non-terminal residue" evidence="1">
    <location>
        <position position="135"/>
    </location>
</feature>
<dbReference type="InterPro" id="IPR050778">
    <property type="entry name" value="Cueball_EGF_LRP_Nidogen"/>
</dbReference>
<reference evidence="1" key="1">
    <citation type="submission" date="2018-11" db="EMBL/GenBank/DDBJ databases">
        <authorList>
            <person name="Alioto T."/>
            <person name="Alioto T."/>
        </authorList>
    </citation>
    <scope>NUCLEOTIDE SEQUENCE</scope>
</reference>
<dbReference type="Proteomes" id="UP000596742">
    <property type="component" value="Unassembled WGS sequence"/>
</dbReference>
<dbReference type="SUPFAM" id="SSF63825">
    <property type="entry name" value="YWTD domain"/>
    <property type="match status" value="1"/>
</dbReference>
<comment type="caution">
    <text evidence="1">The sequence shown here is derived from an EMBL/GenBank/DDBJ whole genome shotgun (WGS) entry which is preliminary data.</text>
</comment>
<sequence length="135" mass="15529">LHEKLLFSRTLKLKELDLDTGVVKELATLKTVVYSLAYDVKERYVYVPRYYESVIHRFPYPNDQTVNFETVVSTQIPYHVAFDSENSHLYWTGYLSRKIMRCNSDGSSLTVIVVASSIPMALTLDTINRARNECG</sequence>
<evidence type="ECO:0000313" key="1">
    <source>
        <dbReference type="EMBL" id="VDI62042.1"/>
    </source>
</evidence>
<gene>
    <name evidence="1" type="ORF">MGAL_10B079445</name>
</gene>
<dbReference type="EMBL" id="UYJE01008204">
    <property type="protein sequence ID" value="VDI62042.1"/>
    <property type="molecule type" value="Genomic_DNA"/>
</dbReference>
<dbReference type="AlphaFoldDB" id="A0A8B6GCA7"/>
<dbReference type="InterPro" id="IPR011042">
    <property type="entry name" value="6-blade_b-propeller_TolB-like"/>
</dbReference>
<keyword evidence="2" id="KW-1185">Reference proteome</keyword>
<evidence type="ECO:0000313" key="2">
    <source>
        <dbReference type="Proteomes" id="UP000596742"/>
    </source>
</evidence>
<protein>
    <submittedName>
        <fullName evidence="1">Uncharacterized protein</fullName>
    </submittedName>
</protein>
<accession>A0A8B6GCA7</accession>
<name>A0A8B6GCA7_MYTGA</name>
<proteinExistence type="predicted"/>